<dbReference type="InterPro" id="IPR036942">
    <property type="entry name" value="Beta-barrel_TonB_sf"/>
</dbReference>
<evidence type="ECO:0000256" key="7">
    <source>
        <dbReference type="ARBA" id="ARBA00023004"/>
    </source>
</evidence>
<evidence type="ECO:0000256" key="3">
    <source>
        <dbReference type="ARBA" id="ARBA00022452"/>
    </source>
</evidence>
<dbReference type="Gene3D" id="2.170.130.10">
    <property type="entry name" value="TonB-dependent receptor, plug domain"/>
    <property type="match status" value="1"/>
</dbReference>
<accession>A0A7Z1ADS8</accession>
<comment type="caution">
    <text evidence="17">The sequence shown here is derived from an EMBL/GenBank/DDBJ whole genome shotgun (WGS) entry which is preliminary data.</text>
</comment>
<dbReference type="PROSITE" id="PS52016">
    <property type="entry name" value="TONB_DEPENDENT_REC_3"/>
    <property type="match status" value="1"/>
</dbReference>
<protein>
    <submittedName>
        <fullName evidence="17">Colicin I receptor</fullName>
    </submittedName>
</protein>
<keyword evidence="4" id="KW-0410">Iron transport</keyword>
<dbReference type="Pfam" id="PF07715">
    <property type="entry name" value="Plug"/>
    <property type="match status" value="1"/>
</dbReference>
<evidence type="ECO:0000256" key="2">
    <source>
        <dbReference type="ARBA" id="ARBA00022448"/>
    </source>
</evidence>
<keyword evidence="3 12" id="KW-1134">Transmembrane beta strand</keyword>
<keyword evidence="10 12" id="KW-0472">Membrane</keyword>
<evidence type="ECO:0000256" key="12">
    <source>
        <dbReference type="PROSITE-ProRule" id="PRU01360"/>
    </source>
</evidence>
<keyword evidence="6 14" id="KW-0732">Signal</keyword>
<dbReference type="RefSeq" id="WP_069127681.1">
    <property type="nucleotide sequence ID" value="NZ_MARB01000027.1"/>
</dbReference>
<organism evidence="17 18">
    <name type="scientific">Candidatus Thiodiazotropha endolucinida</name>
    <dbReference type="NCBI Taxonomy" id="1655433"/>
    <lineage>
        <taxon>Bacteria</taxon>
        <taxon>Pseudomonadati</taxon>
        <taxon>Pseudomonadota</taxon>
        <taxon>Gammaproteobacteria</taxon>
        <taxon>Chromatiales</taxon>
        <taxon>Sedimenticolaceae</taxon>
        <taxon>Candidatus Thiodiazotropha</taxon>
    </lineage>
</organism>
<keyword evidence="17" id="KW-0675">Receptor</keyword>
<dbReference type="SUPFAM" id="SSF56935">
    <property type="entry name" value="Porins"/>
    <property type="match status" value="1"/>
</dbReference>
<keyword evidence="2 12" id="KW-0813">Transport</keyword>
<dbReference type="InterPro" id="IPR037066">
    <property type="entry name" value="Plug_dom_sf"/>
</dbReference>
<evidence type="ECO:0000256" key="4">
    <source>
        <dbReference type="ARBA" id="ARBA00022496"/>
    </source>
</evidence>
<reference evidence="17 18" key="1">
    <citation type="submission" date="2016-06" db="EMBL/GenBank/DDBJ databases">
        <title>Genome sequence of endosymbiont of Candidatus Endolucinida thiodiazotropha.</title>
        <authorList>
            <person name="Poehlein A."/>
            <person name="Koenig S."/>
            <person name="Heiden S.E."/>
            <person name="Thuermer A."/>
            <person name="Voget S."/>
            <person name="Daniel R."/>
            <person name="Markert S."/>
            <person name="Gros O."/>
            <person name="Schweder T."/>
        </authorList>
    </citation>
    <scope>NUCLEOTIDE SEQUENCE [LARGE SCALE GENOMIC DNA]</scope>
    <source>
        <strain evidence="17 18">COS</strain>
    </source>
</reference>
<evidence type="ECO:0000256" key="9">
    <source>
        <dbReference type="ARBA" id="ARBA00023077"/>
    </source>
</evidence>
<keyword evidence="7" id="KW-0408">Iron</keyword>
<name>A0A7Z1ADS8_9GAMM</name>
<dbReference type="PANTHER" id="PTHR32552:SF89">
    <property type="entry name" value="CATECHOLATE SIDEROPHORE RECEPTOR FIU"/>
    <property type="match status" value="1"/>
</dbReference>
<dbReference type="GO" id="GO:0015344">
    <property type="term" value="F:siderophore uptake transmembrane transporter activity"/>
    <property type="evidence" value="ECO:0007669"/>
    <property type="project" value="TreeGrafter"/>
</dbReference>
<dbReference type="InterPro" id="IPR012910">
    <property type="entry name" value="Plug_dom"/>
</dbReference>
<dbReference type="InterPro" id="IPR039426">
    <property type="entry name" value="TonB-dep_rcpt-like"/>
</dbReference>
<proteinExistence type="inferred from homology"/>
<keyword evidence="9 13" id="KW-0798">TonB box</keyword>
<keyword evidence="11 12" id="KW-0998">Cell outer membrane</keyword>
<keyword evidence="18" id="KW-1185">Reference proteome</keyword>
<dbReference type="Pfam" id="PF00593">
    <property type="entry name" value="TonB_dep_Rec_b-barrel"/>
    <property type="match status" value="1"/>
</dbReference>
<feature type="signal peptide" evidence="14">
    <location>
        <begin position="1"/>
        <end position="24"/>
    </location>
</feature>
<evidence type="ECO:0000256" key="5">
    <source>
        <dbReference type="ARBA" id="ARBA00022692"/>
    </source>
</evidence>
<dbReference type="OrthoDB" id="127311at2"/>
<dbReference type="PANTHER" id="PTHR32552">
    <property type="entry name" value="FERRICHROME IRON RECEPTOR-RELATED"/>
    <property type="match status" value="1"/>
</dbReference>
<dbReference type="Gene3D" id="2.40.170.20">
    <property type="entry name" value="TonB-dependent receptor, beta-barrel domain"/>
    <property type="match status" value="1"/>
</dbReference>
<evidence type="ECO:0000256" key="14">
    <source>
        <dbReference type="SAM" id="SignalP"/>
    </source>
</evidence>
<evidence type="ECO:0000256" key="6">
    <source>
        <dbReference type="ARBA" id="ARBA00022729"/>
    </source>
</evidence>
<evidence type="ECO:0000313" key="18">
    <source>
        <dbReference type="Proteomes" id="UP000094769"/>
    </source>
</evidence>
<dbReference type="CDD" id="cd01347">
    <property type="entry name" value="ligand_gated_channel"/>
    <property type="match status" value="1"/>
</dbReference>
<feature type="chain" id="PRO_5030687666" evidence="14">
    <location>
        <begin position="25"/>
        <end position="655"/>
    </location>
</feature>
<evidence type="ECO:0000259" key="15">
    <source>
        <dbReference type="Pfam" id="PF00593"/>
    </source>
</evidence>
<keyword evidence="8" id="KW-0406">Ion transport</keyword>
<evidence type="ECO:0000256" key="13">
    <source>
        <dbReference type="RuleBase" id="RU003357"/>
    </source>
</evidence>
<evidence type="ECO:0000259" key="16">
    <source>
        <dbReference type="Pfam" id="PF07715"/>
    </source>
</evidence>
<dbReference type="InterPro" id="IPR000531">
    <property type="entry name" value="Beta-barrel_TonB"/>
</dbReference>
<dbReference type="Proteomes" id="UP000094769">
    <property type="component" value="Unassembled WGS sequence"/>
</dbReference>
<comment type="similarity">
    <text evidence="12 13">Belongs to the TonB-dependent receptor family.</text>
</comment>
<dbReference type="EMBL" id="MARB01000027">
    <property type="protein sequence ID" value="ODJ86142.1"/>
    <property type="molecule type" value="Genomic_DNA"/>
</dbReference>
<sequence length="655" mass="72427">MKRLVLPILVPTGFSLFLSTPGLAVETELASILVSASRTIQTNPLTSSVISVITREEIERSAAQNLLQLLGGHSGIQLTSLYGDGSKATIDMRGFGPSAGANTLILVDGRRLNNSGDRAAPDLNSIDLRRVERIEIVQGSAGTLYGNQAVGGMVNIITRRADAFSVKLAAGAGSYDGYDLYADLGNRLENGLAYHLSARHRESDNYRENNQTERDDYNLRLDYRHPQGEVFLEHQRVDDYQQLPGSLFEAEMEQDRRQSIAAYSGDFSDLESDISRIGLQQELGGYWSFEGEVTRRDDQRSFQTSFRTTPDSVSTQDREVLGFNPRLIAIFPFAAGEATFTGGADLERTDYALQTSFGPQLLDQSVNAYYLQLTAPITGWASTTVGYRHAEVENEIDNGSGSGVDRLDDSVNAAALGFNFTPAEDLRLFVRLDQNYRFATVDEHTNVLFGQPVGIENQTGTSYEAGVEWSRPELRTLLLLYRLDLEDEISFDATGFVNTNLDETRRKGVTLESSWRAYPTLTLGGSLSYTDPTITDGAFKGNRIPLVAARSARLSGDWRFSPQWSLVGETVFTSERIVGGDFSNALARLPGFGVTNVSAHYRHEPWHLSLRIDNLFDKEYANSGSAGFDASFNQQAAFFPAPERNLWLALSYQFE</sequence>
<dbReference type="AlphaFoldDB" id="A0A7Z1ADS8"/>
<feature type="domain" description="TonB-dependent receptor plug" evidence="16">
    <location>
        <begin position="47"/>
        <end position="152"/>
    </location>
</feature>
<evidence type="ECO:0000256" key="8">
    <source>
        <dbReference type="ARBA" id="ARBA00023065"/>
    </source>
</evidence>
<evidence type="ECO:0000256" key="11">
    <source>
        <dbReference type="ARBA" id="ARBA00023237"/>
    </source>
</evidence>
<dbReference type="GO" id="GO:0009279">
    <property type="term" value="C:cell outer membrane"/>
    <property type="evidence" value="ECO:0007669"/>
    <property type="project" value="UniProtKB-SubCell"/>
</dbReference>
<evidence type="ECO:0000313" key="17">
    <source>
        <dbReference type="EMBL" id="ODJ86142.1"/>
    </source>
</evidence>
<evidence type="ECO:0000256" key="10">
    <source>
        <dbReference type="ARBA" id="ARBA00023136"/>
    </source>
</evidence>
<feature type="domain" description="TonB-dependent receptor-like beta-barrel" evidence="15">
    <location>
        <begin position="197"/>
        <end position="615"/>
    </location>
</feature>
<comment type="subcellular location">
    <subcellularLocation>
        <location evidence="1 12">Cell outer membrane</location>
        <topology evidence="1 12">Multi-pass membrane protein</topology>
    </subcellularLocation>
</comment>
<evidence type="ECO:0000256" key="1">
    <source>
        <dbReference type="ARBA" id="ARBA00004571"/>
    </source>
</evidence>
<keyword evidence="5 12" id="KW-0812">Transmembrane</keyword>
<gene>
    <name evidence="17" type="primary">cirA_4</name>
    <name evidence="17" type="ORF">CODIS_36780</name>
</gene>